<protein>
    <submittedName>
        <fullName evidence="1">Uncharacterized protein</fullName>
    </submittedName>
</protein>
<evidence type="ECO:0000313" key="1">
    <source>
        <dbReference type="EMBL" id="CAD9339561.1"/>
    </source>
</evidence>
<organism evidence="1">
    <name type="scientific">Ditylum brightwellii</name>
    <dbReference type="NCBI Taxonomy" id="49249"/>
    <lineage>
        <taxon>Eukaryota</taxon>
        <taxon>Sar</taxon>
        <taxon>Stramenopiles</taxon>
        <taxon>Ochrophyta</taxon>
        <taxon>Bacillariophyta</taxon>
        <taxon>Mediophyceae</taxon>
        <taxon>Lithodesmiophycidae</taxon>
        <taxon>Lithodesmiales</taxon>
        <taxon>Lithodesmiaceae</taxon>
        <taxon>Ditylum</taxon>
    </lineage>
</organism>
<sequence>MHGVVQLAPFHPSFQFQGTEEADIDNLTNRAPYPSFHILREDEVSSAVQKLKGDSSKVWNRNVRLLQNLQKTFGRQKAEKIMKGDEVDGIDQVLRDTKEEVEKEYDT</sequence>
<reference evidence="1" key="1">
    <citation type="submission" date="2021-01" db="EMBL/GenBank/DDBJ databases">
        <authorList>
            <person name="Corre E."/>
            <person name="Pelletier E."/>
            <person name="Niang G."/>
            <person name="Scheremetjew M."/>
            <person name="Finn R."/>
            <person name="Kale V."/>
            <person name="Holt S."/>
            <person name="Cochrane G."/>
            <person name="Meng A."/>
            <person name="Brown T."/>
            <person name="Cohen L."/>
        </authorList>
    </citation>
    <scope>NUCLEOTIDE SEQUENCE</scope>
    <source>
        <strain evidence="1">Pop2</strain>
    </source>
</reference>
<dbReference type="EMBL" id="HBGN01024758">
    <property type="protein sequence ID" value="CAD9339561.1"/>
    <property type="molecule type" value="Transcribed_RNA"/>
</dbReference>
<proteinExistence type="predicted"/>
<dbReference type="Pfam" id="PF07209">
    <property type="entry name" value="DUF1415"/>
    <property type="match status" value="1"/>
</dbReference>
<name>A0A7S2EIU0_9STRA</name>
<dbReference type="AlphaFoldDB" id="A0A7S2EIU0"/>
<dbReference type="InterPro" id="IPR009858">
    <property type="entry name" value="DUF1415"/>
</dbReference>
<gene>
    <name evidence="1" type="ORF">DBRI1063_LOCUS15845</name>
</gene>
<accession>A0A7S2EIU0</accession>